<protein>
    <submittedName>
        <fullName evidence="1">Uncharacterized protein</fullName>
    </submittedName>
</protein>
<organism evidence="1 2">
    <name type="scientific">Novosphingobium aureum</name>
    <dbReference type="NCBI Taxonomy" id="2792964"/>
    <lineage>
        <taxon>Bacteria</taxon>
        <taxon>Pseudomonadati</taxon>
        <taxon>Pseudomonadota</taxon>
        <taxon>Alphaproteobacteria</taxon>
        <taxon>Sphingomonadales</taxon>
        <taxon>Sphingomonadaceae</taxon>
        <taxon>Novosphingobium</taxon>
    </lineage>
</organism>
<dbReference type="RefSeq" id="WP_197164956.1">
    <property type="nucleotide sequence ID" value="NZ_JADZGI010000002.1"/>
</dbReference>
<name>A0A931HD98_9SPHN</name>
<evidence type="ECO:0000313" key="2">
    <source>
        <dbReference type="Proteomes" id="UP000617634"/>
    </source>
</evidence>
<proteinExistence type="predicted"/>
<comment type="caution">
    <text evidence="1">The sequence shown here is derived from an EMBL/GenBank/DDBJ whole genome shotgun (WGS) entry which is preliminary data.</text>
</comment>
<sequence>MRQMDKVQISTATLRTGMLRASLERIAQGERPVLLLAPDARISADIDAFLHAVLANTPDQGSHCDTDCMSSSNAGRNGGTSVQAPGPGPEAAFVAGTCLSLPRFMPFAGRVPFVPIEDGSSVLWLRCVPQVAAMFTPLQARRIVAAWPGTSTSDAGFLDALRQLDGYLVSPRQALAHDGGRSAALSRALGVGARDWRIGSLARALAIYDHDLEIAPQALRRFGTLPAAPFAVDLWERGRALPDGVDTGTALLLSSRGCRRPLLQFALDFVPPEANMMQPDAGEGAGFFSLGRAEDFAPPNAARRATLVRHATRYNDLGAYLSQLLGPLGRFLRRGQHDQQPETFAARDHDLDTLAGSRADGRAIAGCQGRA</sequence>
<dbReference type="AlphaFoldDB" id="A0A931HD98"/>
<keyword evidence="2" id="KW-1185">Reference proteome</keyword>
<gene>
    <name evidence="1" type="ORF">I5E68_13550</name>
</gene>
<dbReference type="EMBL" id="JADZGI010000002">
    <property type="protein sequence ID" value="MBH0113967.1"/>
    <property type="molecule type" value="Genomic_DNA"/>
</dbReference>
<accession>A0A931HD98</accession>
<reference evidence="1" key="1">
    <citation type="submission" date="2020-11" db="EMBL/GenBank/DDBJ databases">
        <title>Novosphingobium aureum sp. nov., a marine bacterium isolated from sediment of a salt flat.</title>
        <authorList>
            <person name="Yoo Y."/>
            <person name="Kim J.-J."/>
        </authorList>
    </citation>
    <scope>NUCLEOTIDE SEQUENCE</scope>
    <source>
        <strain evidence="1">YJ-S2-02</strain>
    </source>
</reference>
<evidence type="ECO:0000313" key="1">
    <source>
        <dbReference type="EMBL" id="MBH0113967.1"/>
    </source>
</evidence>
<dbReference type="Proteomes" id="UP000617634">
    <property type="component" value="Unassembled WGS sequence"/>
</dbReference>